<dbReference type="EMBL" id="PNBA02000002">
    <property type="protein sequence ID" value="KAG6432987.1"/>
    <property type="molecule type" value="Genomic_DNA"/>
</dbReference>
<dbReference type="AlphaFoldDB" id="A0A8X9A8J5"/>
<dbReference type="Proteomes" id="UP000298416">
    <property type="component" value="Unassembled WGS sequence"/>
</dbReference>
<reference evidence="1" key="1">
    <citation type="submission" date="2018-01" db="EMBL/GenBank/DDBJ databases">
        <authorList>
            <person name="Mao J.F."/>
        </authorList>
    </citation>
    <scope>NUCLEOTIDE SEQUENCE</scope>
    <source>
        <strain evidence="1">Huo1</strain>
        <tissue evidence="1">Leaf</tissue>
    </source>
</reference>
<accession>A0A8X9A8J5</accession>
<dbReference type="PANTHER" id="PTHR34208">
    <property type="entry name" value="S-ADENOSYL-L-METHIONINE-DEPENDENT METHYLTRANSFERASE-RELATED"/>
    <property type="match status" value="1"/>
</dbReference>
<name>A0A8X9A8J5_SALSN</name>
<gene>
    <name evidence="1" type="ORF">SASPL_104588</name>
</gene>
<sequence>MDSIGSFSTILMVFESISQLVGSLVKDVNSGPNELCKRWSLLIVMIDVDAQRVLQTVKRCQEDPMLLAVLETMGAFLSVKKEEEESWLKDGACPLLSNTCGDDPCHKLISYTFRISGSIAGCWLSLSQFRFVLSSRSDDINSLSRLEGGVSCSLEVPKIIPILKKTYGDSMKKILHVGPETCSVVSQLLKQEDTEAWGIEPYELDDADSSCKSLVRKGIVRVVDIKFPLPYRPKTFSLVIVSDALVLERNQLVLERNQLGIN</sequence>
<proteinExistence type="predicted"/>
<dbReference type="GO" id="GO:0045488">
    <property type="term" value="P:pectin metabolic process"/>
    <property type="evidence" value="ECO:0007669"/>
    <property type="project" value="InterPro"/>
</dbReference>
<comment type="caution">
    <text evidence="1">The sequence shown here is derived from an EMBL/GenBank/DDBJ whole genome shotgun (WGS) entry which is preliminary data.</text>
</comment>
<dbReference type="PANTHER" id="PTHR34208:SF5">
    <property type="entry name" value="OS01G0144000 PROTEIN"/>
    <property type="match status" value="1"/>
</dbReference>
<dbReference type="GO" id="GO:0008168">
    <property type="term" value="F:methyltransferase activity"/>
    <property type="evidence" value="ECO:0007669"/>
    <property type="project" value="InterPro"/>
</dbReference>
<dbReference type="InterPro" id="IPR044689">
    <property type="entry name" value="CGR2/3"/>
</dbReference>
<evidence type="ECO:0000313" key="1">
    <source>
        <dbReference type="EMBL" id="KAG6432987.1"/>
    </source>
</evidence>
<protein>
    <submittedName>
        <fullName evidence="1">Uncharacterized protein</fullName>
    </submittedName>
</protein>
<evidence type="ECO:0000313" key="2">
    <source>
        <dbReference type="Proteomes" id="UP000298416"/>
    </source>
</evidence>
<reference evidence="1" key="2">
    <citation type="submission" date="2020-08" db="EMBL/GenBank/DDBJ databases">
        <title>Plant Genome Project.</title>
        <authorList>
            <person name="Zhang R.-G."/>
        </authorList>
    </citation>
    <scope>NUCLEOTIDE SEQUENCE</scope>
    <source>
        <strain evidence="1">Huo1</strain>
        <tissue evidence="1">Leaf</tissue>
    </source>
</reference>
<keyword evidence="2" id="KW-1185">Reference proteome</keyword>
<organism evidence="1">
    <name type="scientific">Salvia splendens</name>
    <name type="common">Scarlet sage</name>
    <dbReference type="NCBI Taxonomy" id="180675"/>
    <lineage>
        <taxon>Eukaryota</taxon>
        <taxon>Viridiplantae</taxon>
        <taxon>Streptophyta</taxon>
        <taxon>Embryophyta</taxon>
        <taxon>Tracheophyta</taxon>
        <taxon>Spermatophyta</taxon>
        <taxon>Magnoliopsida</taxon>
        <taxon>eudicotyledons</taxon>
        <taxon>Gunneridae</taxon>
        <taxon>Pentapetalae</taxon>
        <taxon>asterids</taxon>
        <taxon>lamiids</taxon>
        <taxon>Lamiales</taxon>
        <taxon>Lamiaceae</taxon>
        <taxon>Nepetoideae</taxon>
        <taxon>Mentheae</taxon>
        <taxon>Salviinae</taxon>
        <taxon>Salvia</taxon>
        <taxon>Salvia subgen. Calosphace</taxon>
        <taxon>core Calosphace</taxon>
    </lineage>
</organism>